<comment type="caution">
    <text evidence="1">The sequence shown here is derived from an EMBL/GenBank/DDBJ whole genome shotgun (WGS) entry which is preliminary data.</text>
</comment>
<reference evidence="1" key="1">
    <citation type="journal article" date="2020" name="mSystems">
        <title>Genome- and Community-Level Interaction Insights into Carbon Utilization and Element Cycling Functions of Hydrothermarchaeota in Hydrothermal Sediment.</title>
        <authorList>
            <person name="Zhou Z."/>
            <person name="Liu Y."/>
            <person name="Xu W."/>
            <person name="Pan J."/>
            <person name="Luo Z.H."/>
            <person name="Li M."/>
        </authorList>
    </citation>
    <scope>NUCLEOTIDE SEQUENCE [LARGE SCALE GENOMIC DNA]</scope>
    <source>
        <strain evidence="1">SpSt-961</strain>
    </source>
</reference>
<organism evidence="1">
    <name type="scientific">candidate division WOR-3 bacterium</name>
    <dbReference type="NCBI Taxonomy" id="2052148"/>
    <lineage>
        <taxon>Bacteria</taxon>
        <taxon>Bacteria division WOR-3</taxon>
    </lineage>
</organism>
<accession>A0A7V3VU29</accession>
<gene>
    <name evidence="1" type="ORF">ENX68_02590</name>
</gene>
<name>A0A7V3VU29_UNCW3</name>
<dbReference type="Pfam" id="PF10092">
    <property type="entry name" value="DUF2330"/>
    <property type="match status" value="1"/>
</dbReference>
<dbReference type="AlphaFoldDB" id="A0A7V3VU29"/>
<sequence length="311" mass="36199">MKKLSFLIIIITLIWADGSMIPPPYHEIYSADQVALIKILPDSEELSILVKFSYKVDYDGFAWVIPFPSLPSIGEIDDSIFLNLSMLSATYKTYDGCGSYFDGGYHYGNDYFKVISYQTIGFLQTVLIQTNSPDTLVNLLLNNGYQLPAGMRDMFQDYISREWQYFFIAKVDTNTYNPENNVGIRFKFFTSEIVYPMKISSLTSSDGISLYLYIIGQHKMFFDGAELLYANQISKDELKAIYEDLPALFNYIKEGDYITKLHRYYERHQDMSSDIIIYQSPDDTEYRKEEEPEWYIGLAIVYYSPSFYFVF</sequence>
<dbReference type="InterPro" id="IPR019283">
    <property type="entry name" value="DUF2330"/>
</dbReference>
<protein>
    <submittedName>
        <fullName evidence="1">DUF2330 domain-containing protein</fullName>
    </submittedName>
</protein>
<proteinExistence type="predicted"/>
<dbReference type="EMBL" id="DTOZ01000067">
    <property type="protein sequence ID" value="HGE77874.1"/>
    <property type="molecule type" value="Genomic_DNA"/>
</dbReference>
<evidence type="ECO:0000313" key="1">
    <source>
        <dbReference type="EMBL" id="HGE77874.1"/>
    </source>
</evidence>